<dbReference type="InParanoid" id="A0A061F2D4"/>
<keyword evidence="2" id="KW-1185">Reference proteome</keyword>
<organism evidence="1 2">
    <name type="scientific">Theobroma cacao</name>
    <name type="common">Cacao</name>
    <name type="synonym">Cocoa</name>
    <dbReference type="NCBI Taxonomy" id="3641"/>
    <lineage>
        <taxon>Eukaryota</taxon>
        <taxon>Viridiplantae</taxon>
        <taxon>Streptophyta</taxon>
        <taxon>Embryophyta</taxon>
        <taxon>Tracheophyta</taxon>
        <taxon>Spermatophyta</taxon>
        <taxon>Magnoliopsida</taxon>
        <taxon>eudicotyledons</taxon>
        <taxon>Gunneridae</taxon>
        <taxon>Pentapetalae</taxon>
        <taxon>rosids</taxon>
        <taxon>malvids</taxon>
        <taxon>Malvales</taxon>
        <taxon>Malvaceae</taxon>
        <taxon>Byttnerioideae</taxon>
        <taxon>Theobroma</taxon>
    </lineage>
</organism>
<evidence type="ECO:0000313" key="2">
    <source>
        <dbReference type="Proteomes" id="UP000026915"/>
    </source>
</evidence>
<dbReference type="Gramene" id="EOY10857">
    <property type="protein sequence ID" value="EOY10857"/>
    <property type="gene ID" value="TCM_026151"/>
</dbReference>
<dbReference type="HOGENOM" id="CLU_2780993_0_0_1"/>
<reference evidence="1 2" key="1">
    <citation type="journal article" date="2013" name="Genome Biol.">
        <title>The genome sequence of the most widely cultivated cacao type and its use to identify candidate genes regulating pod color.</title>
        <authorList>
            <person name="Motamayor J.C."/>
            <person name="Mockaitis K."/>
            <person name="Schmutz J."/>
            <person name="Haiminen N."/>
            <person name="Iii D.L."/>
            <person name="Cornejo O."/>
            <person name="Findley S.D."/>
            <person name="Zheng P."/>
            <person name="Utro F."/>
            <person name="Royaert S."/>
            <person name="Saski C."/>
            <person name="Jenkins J."/>
            <person name="Podicheti R."/>
            <person name="Zhao M."/>
            <person name="Scheffler B.E."/>
            <person name="Stack J.C."/>
            <person name="Feltus F.A."/>
            <person name="Mustiga G.M."/>
            <person name="Amores F."/>
            <person name="Phillips W."/>
            <person name="Marelli J.P."/>
            <person name="May G.D."/>
            <person name="Shapiro H."/>
            <person name="Ma J."/>
            <person name="Bustamante C.D."/>
            <person name="Schnell R.J."/>
            <person name="Main D."/>
            <person name="Gilbert D."/>
            <person name="Parida L."/>
            <person name="Kuhn D.N."/>
        </authorList>
    </citation>
    <scope>NUCLEOTIDE SEQUENCE [LARGE SCALE GENOMIC DNA]</scope>
    <source>
        <strain evidence="2">cv. Matina 1-6</strain>
    </source>
</reference>
<sequence>MPLRFECATMQGFLPINIMWEANTTADGLALRLECRGSPTSKLLLKPQQGRTSLNFSLVILLFLAPPVC</sequence>
<evidence type="ECO:0000313" key="1">
    <source>
        <dbReference type="EMBL" id="EOY10857.1"/>
    </source>
</evidence>
<protein>
    <submittedName>
        <fullName evidence="1">Uncharacterized protein</fullName>
    </submittedName>
</protein>
<dbReference type="AlphaFoldDB" id="A0A061F2D4"/>
<name>A0A061F2D4_THECC</name>
<proteinExistence type="predicted"/>
<gene>
    <name evidence="1" type="ORF">TCM_026151</name>
</gene>
<dbReference type="EMBL" id="CM001883">
    <property type="protein sequence ID" value="EOY10857.1"/>
    <property type="molecule type" value="Genomic_DNA"/>
</dbReference>
<accession>A0A061F2D4</accession>
<dbReference type="Proteomes" id="UP000026915">
    <property type="component" value="Chromosome 5"/>
</dbReference>